<dbReference type="OrthoDB" id="19932at2759"/>
<gene>
    <name evidence="11" type="ORF">M427DRAFT_58131</name>
</gene>
<feature type="compositionally biased region" description="Basic and acidic residues" evidence="7">
    <location>
        <begin position="440"/>
        <end position="449"/>
    </location>
</feature>
<dbReference type="STRING" id="1344416.A0A139AB29"/>
<evidence type="ECO:0000313" key="11">
    <source>
        <dbReference type="EMBL" id="KXS13874.1"/>
    </source>
</evidence>
<feature type="transmembrane region" description="Helical" evidence="8">
    <location>
        <begin position="192"/>
        <end position="211"/>
    </location>
</feature>
<organism evidence="11 12">
    <name type="scientific">Gonapodya prolifera (strain JEL478)</name>
    <name type="common">Monoblepharis prolifera</name>
    <dbReference type="NCBI Taxonomy" id="1344416"/>
    <lineage>
        <taxon>Eukaryota</taxon>
        <taxon>Fungi</taxon>
        <taxon>Fungi incertae sedis</taxon>
        <taxon>Chytridiomycota</taxon>
        <taxon>Chytridiomycota incertae sedis</taxon>
        <taxon>Monoblepharidomycetes</taxon>
        <taxon>Monoblepharidales</taxon>
        <taxon>Gonapodyaceae</taxon>
        <taxon>Gonapodya</taxon>
    </lineage>
</organism>
<evidence type="ECO:0000256" key="6">
    <source>
        <dbReference type="ARBA" id="ARBA00023136"/>
    </source>
</evidence>
<sequence>MSRRCGGVFRREDIISGLDAKIRVKFEVAKTDVTLVIYNWEDTGALGYTPEGEVNVQYLCDSTAVQDGACGEGDIGRFIVRSNATLTAPVVTARLAFASDPTVRVPLTFSYDVNVTGYYCVYAMSTTDDFDEAGEQFQALAWFKNPYGEIPGVEYHKLPFYGIMSVLYLAVGMVWMGLSLWHWREILPIQNFLSLVIFFIMLENSFTYGFYDYYNNHGSPSNFLLVLVVVLSAGRNTVSLFILLIVSLGFGVVKPTLGSTMQRCIGLAWVHFVFGNLYIAGQMVSRDVNLFNFLVFVLPIALAMTVFYIWTFSALAQTIQTLELRRQVHKLSMYRALYRLLIAGMVGLGVFLACMSIAFRGHTEEAWMARNWKIRWLWTEGFLNVLYALIFWSVLFLWRPTANNSRYGLLLPTSPEGALDDDDYEAGDVGVGMTTAQKRDVGAKGRGATEEDGEEDVLAWAEKNLGGAPSNGGHDNGESVDDDAAILDDDVEAQLIRDEQVKLR</sequence>
<evidence type="ECO:0000256" key="7">
    <source>
        <dbReference type="SAM" id="MobiDB-lite"/>
    </source>
</evidence>
<comment type="similarity">
    <text evidence="2">Belongs to the LU7TM family.</text>
</comment>
<keyword evidence="12" id="KW-1185">Reference proteome</keyword>
<evidence type="ECO:0000259" key="10">
    <source>
        <dbReference type="Pfam" id="PF21902"/>
    </source>
</evidence>
<dbReference type="PANTHER" id="PTHR21229:SF1">
    <property type="entry name" value="GH17801P"/>
    <property type="match status" value="1"/>
</dbReference>
<feature type="transmembrane region" description="Helical" evidence="8">
    <location>
        <begin position="223"/>
        <end position="253"/>
    </location>
</feature>
<dbReference type="GO" id="GO:0016020">
    <property type="term" value="C:membrane"/>
    <property type="evidence" value="ECO:0007669"/>
    <property type="project" value="UniProtKB-SubCell"/>
</dbReference>
<feature type="domain" description="PTM1-like N-terminal" evidence="10">
    <location>
        <begin position="2"/>
        <end position="145"/>
    </location>
</feature>
<feature type="region of interest" description="Disordered" evidence="7">
    <location>
        <begin position="440"/>
        <end position="485"/>
    </location>
</feature>
<dbReference type="InterPro" id="IPR053937">
    <property type="entry name" value="GOST_TM"/>
</dbReference>
<name>A0A139AB29_GONPJ</name>
<dbReference type="Proteomes" id="UP000070544">
    <property type="component" value="Unassembled WGS sequence"/>
</dbReference>
<dbReference type="EMBL" id="KQ965773">
    <property type="protein sequence ID" value="KXS13874.1"/>
    <property type="molecule type" value="Genomic_DNA"/>
</dbReference>
<proteinExistence type="inferred from homology"/>
<evidence type="ECO:0000256" key="1">
    <source>
        <dbReference type="ARBA" id="ARBA00004141"/>
    </source>
</evidence>
<accession>A0A139AB29</accession>
<evidence type="ECO:0000256" key="2">
    <source>
        <dbReference type="ARBA" id="ARBA00007883"/>
    </source>
</evidence>
<evidence type="ECO:0000256" key="5">
    <source>
        <dbReference type="ARBA" id="ARBA00022989"/>
    </source>
</evidence>
<feature type="transmembrane region" description="Helical" evidence="8">
    <location>
        <begin position="265"/>
        <end position="284"/>
    </location>
</feature>
<dbReference type="GO" id="GO:0042147">
    <property type="term" value="P:retrograde transport, endosome to Golgi"/>
    <property type="evidence" value="ECO:0007669"/>
    <property type="project" value="TreeGrafter"/>
</dbReference>
<evidence type="ECO:0000256" key="3">
    <source>
        <dbReference type="ARBA" id="ARBA00022692"/>
    </source>
</evidence>
<evidence type="ECO:0000256" key="4">
    <source>
        <dbReference type="ARBA" id="ARBA00022729"/>
    </source>
</evidence>
<comment type="subcellular location">
    <subcellularLocation>
        <location evidence="1">Membrane</location>
        <topology evidence="1">Multi-pass membrane protein</topology>
    </subcellularLocation>
</comment>
<feature type="transmembrane region" description="Helical" evidence="8">
    <location>
        <begin position="160"/>
        <end position="180"/>
    </location>
</feature>
<dbReference type="Pfam" id="PF06814">
    <property type="entry name" value="GOST_TM"/>
    <property type="match status" value="1"/>
</dbReference>
<protein>
    <recommendedName>
        <fullName evidence="13">Integral membrane protein</fullName>
    </recommendedName>
</protein>
<keyword evidence="5 8" id="KW-1133">Transmembrane helix</keyword>
<keyword evidence="6 8" id="KW-0472">Membrane</keyword>
<reference evidence="11 12" key="1">
    <citation type="journal article" date="2015" name="Genome Biol. Evol.">
        <title>Phylogenomic analyses indicate that early fungi evolved digesting cell walls of algal ancestors of land plants.</title>
        <authorList>
            <person name="Chang Y."/>
            <person name="Wang S."/>
            <person name="Sekimoto S."/>
            <person name="Aerts A.L."/>
            <person name="Choi C."/>
            <person name="Clum A."/>
            <person name="LaButti K.M."/>
            <person name="Lindquist E.A."/>
            <person name="Yee Ngan C."/>
            <person name="Ohm R.A."/>
            <person name="Salamov A.A."/>
            <person name="Grigoriev I.V."/>
            <person name="Spatafora J.W."/>
            <person name="Berbee M.L."/>
        </authorList>
    </citation>
    <scope>NUCLEOTIDE SEQUENCE [LARGE SCALE GENOMIC DNA]</scope>
    <source>
        <strain evidence="11 12">JEL478</strain>
    </source>
</reference>
<dbReference type="PANTHER" id="PTHR21229">
    <property type="entry name" value="LUNG SEVEN TRANSMEMBRANE RECEPTOR"/>
    <property type="match status" value="1"/>
</dbReference>
<feature type="transmembrane region" description="Helical" evidence="8">
    <location>
        <begin position="381"/>
        <end position="398"/>
    </location>
</feature>
<dbReference type="InterPro" id="IPR009637">
    <property type="entry name" value="GPR107/GPR108-like"/>
</dbReference>
<dbReference type="Pfam" id="PF21902">
    <property type="entry name" value="PTM1-like_N"/>
    <property type="match status" value="1"/>
</dbReference>
<dbReference type="OMA" id="WIAYEVY"/>
<evidence type="ECO:0000259" key="9">
    <source>
        <dbReference type="Pfam" id="PF06814"/>
    </source>
</evidence>
<evidence type="ECO:0008006" key="13">
    <source>
        <dbReference type="Google" id="ProtNLM"/>
    </source>
</evidence>
<evidence type="ECO:0000313" key="12">
    <source>
        <dbReference type="Proteomes" id="UP000070544"/>
    </source>
</evidence>
<keyword evidence="4" id="KW-0732">Signal</keyword>
<dbReference type="GO" id="GO:0005794">
    <property type="term" value="C:Golgi apparatus"/>
    <property type="evidence" value="ECO:0007669"/>
    <property type="project" value="TreeGrafter"/>
</dbReference>
<dbReference type="InterPro" id="IPR053938">
    <property type="entry name" value="PTM1-like_N"/>
</dbReference>
<dbReference type="GO" id="GO:0005829">
    <property type="term" value="C:cytosol"/>
    <property type="evidence" value="ECO:0007669"/>
    <property type="project" value="GOC"/>
</dbReference>
<feature type="transmembrane region" description="Helical" evidence="8">
    <location>
        <begin position="336"/>
        <end position="361"/>
    </location>
</feature>
<keyword evidence="3 8" id="KW-0812">Transmembrane</keyword>
<feature type="transmembrane region" description="Helical" evidence="8">
    <location>
        <begin position="290"/>
        <end position="315"/>
    </location>
</feature>
<feature type="domain" description="GOST seven transmembrane" evidence="9">
    <location>
        <begin position="157"/>
        <end position="404"/>
    </location>
</feature>
<evidence type="ECO:0000256" key="8">
    <source>
        <dbReference type="SAM" id="Phobius"/>
    </source>
</evidence>
<dbReference type="AlphaFoldDB" id="A0A139AB29"/>